<proteinExistence type="predicted"/>
<feature type="non-terminal residue" evidence="1">
    <location>
        <position position="1"/>
    </location>
</feature>
<dbReference type="EMBL" id="FOLQ01000083">
    <property type="protein sequence ID" value="SFF41564.1"/>
    <property type="molecule type" value="Genomic_DNA"/>
</dbReference>
<protein>
    <submittedName>
        <fullName evidence="1">Uncharacterized protein</fullName>
    </submittedName>
</protein>
<evidence type="ECO:0000313" key="2">
    <source>
        <dbReference type="Proteomes" id="UP000198598"/>
    </source>
</evidence>
<gene>
    <name evidence="1" type="ORF">SAMN05216167_1831</name>
</gene>
<keyword evidence="2" id="KW-1185">Reference proteome</keyword>
<reference evidence="1 2" key="1">
    <citation type="submission" date="2016-10" db="EMBL/GenBank/DDBJ databases">
        <authorList>
            <person name="de Groot N.N."/>
        </authorList>
    </citation>
    <scope>NUCLEOTIDE SEQUENCE [LARGE SCALE GENOMIC DNA]</scope>
    <source>
        <strain evidence="1 2">DSM 26130</strain>
    </source>
</reference>
<dbReference type="Proteomes" id="UP000198598">
    <property type="component" value="Unassembled WGS sequence"/>
</dbReference>
<evidence type="ECO:0000313" key="1">
    <source>
        <dbReference type="EMBL" id="SFF41564.1"/>
    </source>
</evidence>
<dbReference type="RefSeq" id="WP_218160664.1">
    <property type="nucleotide sequence ID" value="NZ_FOLQ01000083.1"/>
</dbReference>
<sequence length="74" mass="8448">GKVIFFSEPKVAKTISSLFTRICPLLLDDVQYTVTNTMNPLSYTSTENLSQAELLNPPLFYWVTGRRVYCLKVD</sequence>
<organism evidence="1 2">
    <name type="scientific">Spirosoma endophyticum</name>
    <dbReference type="NCBI Taxonomy" id="662367"/>
    <lineage>
        <taxon>Bacteria</taxon>
        <taxon>Pseudomonadati</taxon>
        <taxon>Bacteroidota</taxon>
        <taxon>Cytophagia</taxon>
        <taxon>Cytophagales</taxon>
        <taxon>Cytophagaceae</taxon>
        <taxon>Spirosoma</taxon>
    </lineage>
</organism>
<name>A0A1I2IH49_9BACT</name>
<accession>A0A1I2IH49</accession>
<dbReference type="AlphaFoldDB" id="A0A1I2IH49"/>